<proteinExistence type="predicted"/>
<reference evidence="2 3" key="1">
    <citation type="submission" date="2015-09" db="EMBL/GenBank/DDBJ databases">
        <authorList>
            <consortium name="Pathogen Informatics"/>
        </authorList>
    </citation>
    <scope>NUCLEOTIDE SEQUENCE [LARGE SCALE GENOMIC DNA]</scope>
    <source>
        <strain evidence="2 3">2789STDY5608828</strain>
    </source>
</reference>
<accession>A0A174A2Q9</accession>
<evidence type="ECO:0000256" key="1">
    <source>
        <dbReference type="SAM" id="Coils"/>
    </source>
</evidence>
<dbReference type="OrthoDB" id="1666966at2"/>
<dbReference type="eggNOG" id="ENOG502ZIN4">
    <property type="taxonomic scope" value="Bacteria"/>
</dbReference>
<dbReference type="STRING" id="187979.ERS852385_01461"/>
<dbReference type="EMBL" id="CYYU01000009">
    <property type="protein sequence ID" value="CUN82804.1"/>
    <property type="molecule type" value="Genomic_DNA"/>
</dbReference>
<evidence type="ECO:0008006" key="4">
    <source>
        <dbReference type="Google" id="ProtNLM"/>
    </source>
</evidence>
<evidence type="ECO:0000313" key="2">
    <source>
        <dbReference type="EMBL" id="CUN82804.1"/>
    </source>
</evidence>
<feature type="coiled-coil region" evidence="1">
    <location>
        <begin position="4"/>
        <end position="45"/>
    </location>
</feature>
<dbReference type="AlphaFoldDB" id="A0A174A2Q9"/>
<name>A0A174A2Q9_9FIRM</name>
<sequence>MARKANYEEKITTLQEKIAKKQEELKGLKAQLEEVKAKKAQQDYKVLVEYMEQNNLTAEDVLGAIKG</sequence>
<dbReference type="Proteomes" id="UP000095546">
    <property type="component" value="Unassembled WGS sequence"/>
</dbReference>
<dbReference type="RefSeq" id="WP_055161871.1">
    <property type="nucleotide sequence ID" value="NZ_CABIWZ010000009.1"/>
</dbReference>
<organism evidence="2 3">
    <name type="scientific">Mitsuokella jalaludinii</name>
    <dbReference type="NCBI Taxonomy" id="187979"/>
    <lineage>
        <taxon>Bacteria</taxon>
        <taxon>Bacillati</taxon>
        <taxon>Bacillota</taxon>
        <taxon>Negativicutes</taxon>
        <taxon>Selenomonadales</taxon>
        <taxon>Selenomonadaceae</taxon>
        <taxon>Mitsuokella</taxon>
    </lineage>
</organism>
<keyword evidence="3" id="KW-1185">Reference proteome</keyword>
<keyword evidence="1" id="KW-0175">Coiled coil</keyword>
<gene>
    <name evidence="2" type="ORF">ERS852385_01461</name>
</gene>
<protein>
    <recommendedName>
        <fullName evidence="4">Protein kinase</fullName>
    </recommendedName>
</protein>
<evidence type="ECO:0000313" key="3">
    <source>
        <dbReference type="Proteomes" id="UP000095546"/>
    </source>
</evidence>